<reference evidence="2 3" key="1">
    <citation type="submission" date="2020-02" db="EMBL/GenBank/DDBJ databases">
        <title>Genome sequencing of Aeromonas rivipollensis.</title>
        <authorList>
            <person name="Fono-Tamo Ubani E.K."/>
            <person name="Lekota K.E."/>
        </authorList>
    </citation>
    <scope>NUCLEOTIDE SEQUENCE [LARGE SCALE GENOMIC DNA]</scope>
    <source>
        <strain evidence="2 3">G87</strain>
    </source>
</reference>
<organism evidence="2 3">
    <name type="scientific">Aeromonas rivipollensis</name>
    <dbReference type="NCBI Taxonomy" id="948519"/>
    <lineage>
        <taxon>Bacteria</taxon>
        <taxon>Pseudomonadati</taxon>
        <taxon>Pseudomonadota</taxon>
        <taxon>Gammaproteobacteria</taxon>
        <taxon>Aeromonadales</taxon>
        <taxon>Aeromonadaceae</taxon>
        <taxon>Aeromonas</taxon>
    </lineage>
</organism>
<gene>
    <name evidence="2" type="ORF">G4911_11260</name>
</gene>
<dbReference type="AlphaFoldDB" id="A0AAW9YBX0"/>
<comment type="caution">
    <text evidence="2">The sequence shown here is derived from an EMBL/GenBank/DDBJ whole genome shotgun (WGS) entry which is preliminary data.</text>
</comment>
<name>A0AAW9YBX0_9GAMM</name>
<evidence type="ECO:0000313" key="2">
    <source>
        <dbReference type="EMBL" id="NEX75299.1"/>
    </source>
</evidence>
<dbReference type="InterPro" id="IPR014875">
    <property type="entry name" value="Mor_transcription_activator"/>
</dbReference>
<sequence length="93" mass="10647">MWEKQYKIQSKCQSIHYHIWAIGPVARPCVILYLLLAPAREPVLAEVHCMGGCVDYIPSGEHPKMALRDRAIRDEFNSRNIEKLGRQHGLPVP</sequence>
<dbReference type="Gene3D" id="1.10.10.60">
    <property type="entry name" value="Homeodomain-like"/>
    <property type="match status" value="1"/>
</dbReference>
<protein>
    <recommendedName>
        <fullName evidence="1">Mor transcription activator domain-containing protein</fullName>
    </recommendedName>
</protein>
<evidence type="ECO:0000313" key="3">
    <source>
        <dbReference type="Proteomes" id="UP000480681"/>
    </source>
</evidence>
<proteinExistence type="predicted"/>
<dbReference type="Proteomes" id="UP000480681">
    <property type="component" value="Unassembled WGS sequence"/>
</dbReference>
<dbReference type="InterPro" id="IPR009057">
    <property type="entry name" value="Homeodomain-like_sf"/>
</dbReference>
<feature type="domain" description="Mor transcription activator" evidence="1">
    <location>
        <begin position="48"/>
        <end position="90"/>
    </location>
</feature>
<dbReference type="EMBL" id="JAAIKZ010000020">
    <property type="protein sequence ID" value="NEX75299.1"/>
    <property type="molecule type" value="Genomic_DNA"/>
</dbReference>
<accession>A0AAW9YBX0</accession>
<evidence type="ECO:0000259" key="1">
    <source>
        <dbReference type="Pfam" id="PF08765"/>
    </source>
</evidence>
<dbReference type="SUPFAM" id="SSF46689">
    <property type="entry name" value="Homeodomain-like"/>
    <property type="match status" value="1"/>
</dbReference>
<dbReference type="Pfam" id="PF08765">
    <property type="entry name" value="Mor"/>
    <property type="match status" value="1"/>
</dbReference>